<dbReference type="Proteomes" id="UP000036867">
    <property type="component" value="Unassembled WGS sequence"/>
</dbReference>
<reference evidence="3" key="1">
    <citation type="submission" date="2015-08" db="EMBL/GenBank/DDBJ databases">
        <title>Fjat-10028 dsm 16317.</title>
        <authorList>
            <person name="Liu B."/>
            <person name="Wang J."/>
            <person name="Zhu Y."/>
            <person name="Liu G."/>
            <person name="Chen Q."/>
            <person name="Chen Z."/>
            <person name="Lan J."/>
            <person name="Che J."/>
            <person name="Ge C."/>
            <person name="Shi H."/>
            <person name="Pan Z."/>
            <person name="Liu X."/>
        </authorList>
    </citation>
    <scope>NUCLEOTIDE SEQUENCE [LARGE SCALE GENOMIC DNA]</scope>
    <source>
        <strain evidence="3">DSM 16317</strain>
    </source>
</reference>
<evidence type="ECO:0000313" key="3">
    <source>
        <dbReference type="Proteomes" id="UP000036867"/>
    </source>
</evidence>
<dbReference type="RefSeq" id="WP_053419054.1">
    <property type="nucleotide sequence ID" value="NZ_LILB01000009.1"/>
</dbReference>
<keyword evidence="1" id="KW-0378">Hydrolase</keyword>
<dbReference type="CDD" id="cd07067">
    <property type="entry name" value="HP_PGM_like"/>
    <property type="match status" value="1"/>
</dbReference>
<accession>A0A0M0L9C1</accession>
<name>A0A0M0L9C1_9BACL</name>
<dbReference type="InterPro" id="IPR029033">
    <property type="entry name" value="His_PPase_superfam"/>
</dbReference>
<dbReference type="OrthoDB" id="2185101at2"/>
<dbReference type="Pfam" id="PF00300">
    <property type="entry name" value="His_Phos_1"/>
    <property type="match status" value="1"/>
</dbReference>
<evidence type="ECO:0000256" key="1">
    <source>
        <dbReference type="ARBA" id="ARBA00022801"/>
    </source>
</evidence>
<organism evidence="2 3">
    <name type="scientific">Viridibacillus arvi</name>
    <dbReference type="NCBI Taxonomy" id="263475"/>
    <lineage>
        <taxon>Bacteria</taxon>
        <taxon>Bacillati</taxon>
        <taxon>Bacillota</taxon>
        <taxon>Bacilli</taxon>
        <taxon>Bacillales</taxon>
        <taxon>Caryophanaceae</taxon>
        <taxon>Viridibacillus</taxon>
    </lineage>
</organism>
<dbReference type="Gene3D" id="3.40.50.1240">
    <property type="entry name" value="Phosphoglycerate mutase-like"/>
    <property type="match status" value="1"/>
</dbReference>
<dbReference type="PATRIC" id="fig|263475.3.peg.101"/>
<dbReference type="InterPro" id="IPR051695">
    <property type="entry name" value="Phosphoglycerate_Mutase"/>
</dbReference>
<dbReference type="EMBL" id="LILB01000009">
    <property type="protein sequence ID" value="KOO47248.1"/>
    <property type="molecule type" value="Genomic_DNA"/>
</dbReference>
<dbReference type="GO" id="GO:0043456">
    <property type="term" value="P:regulation of pentose-phosphate shunt"/>
    <property type="evidence" value="ECO:0007669"/>
    <property type="project" value="TreeGrafter"/>
</dbReference>
<dbReference type="STRING" id="263475.AMD00_21510"/>
<protein>
    <submittedName>
        <fullName evidence="2">Phosphoglycerate mutase</fullName>
    </submittedName>
</protein>
<dbReference type="SUPFAM" id="SSF53254">
    <property type="entry name" value="Phosphoglycerate mutase-like"/>
    <property type="match status" value="1"/>
</dbReference>
<dbReference type="InterPro" id="IPR013078">
    <property type="entry name" value="His_Pase_superF_clade-1"/>
</dbReference>
<gene>
    <name evidence="2" type="ORF">AMD00_21510</name>
</gene>
<proteinExistence type="predicted"/>
<dbReference type="GO" id="GO:0005829">
    <property type="term" value="C:cytosol"/>
    <property type="evidence" value="ECO:0007669"/>
    <property type="project" value="TreeGrafter"/>
</dbReference>
<comment type="caution">
    <text evidence="2">The sequence shown here is derived from an EMBL/GenBank/DDBJ whole genome shotgun (WGS) entry which is preliminary data.</text>
</comment>
<sequence length="183" mass="21311">MTTNVYFVRHAHSVYTSDEVTRPLSEAGLRDAKNILEKLKLKKIDTFISSPYRRAVQTIEPLAKYNKAEIKLNETFQERKLAQGEVKDFTAAITKVWQEPDFAFDNGESNFKAQARGIEGLMDVLHTYQNRNIVIGTHGNLMVLIMNYFDAKYDFTFWKELQMPDIYKLSFDSVNLMKIEHVY</sequence>
<dbReference type="AlphaFoldDB" id="A0A0M0L9C1"/>
<dbReference type="PANTHER" id="PTHR46517">
    <property type="entry name" value="FRUCTOSE-2,6-BISPHOSPHATASE TIGAR"/>
    <property type="match status" value="1"/>
</dbReference>
<keyword evidence="3" id="KW-1185">Reference proteome</keyword>
<evidence type="ECO:0000313" key="2">
    <source>
        <dbReference type="EMBL" id="KOO47248.1"/>
    </source>
</evidence>
<dbReference type="GO" id="GO:0045820">
    <property type="term" value="P:negative regulation of glycolytic process"/>
    <property type="evidence" value="ECO:0007669"/>
    <property type="project" value="TreeGrafter"/>
</dbReference>
<dbReference type="GO" id="GO:0004331">
    <property type="term" value="F:fructose-2,6-bisphosphate 2-phosphatase activity"/>
    <property type="evidence" value="ECO:0007669"/>
    <property type="project" value="TreeGrafter"/>
</dbReference>
<dbReference type="SMART" id="SM00855">
    <property type="entry name" value="PGAM"/>
    <property type="match status" value="1"/>
</dbReference>
<dbReference type="GeneID" id="301138680"/>
<dbReference type="PANTHER" id="PTHR46517:SF1">
    <property type="entry name" value="FRUCTOSE-2,6-BISPHOSPHATASE TIGAR"/>
    <property type="match status" value="1"/>
</dbReference>